<evidence type="ECO:0000313" key="3">
    <source>
        <dbReference type="EMBL" id="CAJ0568847.1"/>
    </source>
</evidence>
<dbReference type="EMBL" id="CATQJA010001849">
    <property type="protein sequence ID" value="CAJ0568847.1"/>
    <property type="molecule type" value="Genomic_DNA"/>
</dbReference>
<feature type="non-terminal residue" evidence="3">
    <location>
        <position position="1"/>
    </location>
</feature>
<feature type="domain" description="F-box" evidence="2">
    <location>
        <begin position="1"/>
        <end position="49"/>
    </location>
</feature>
<dbReference type="AlphaFoldDB" id="A0AA36CI86"/>
<evidence type="ECO:0000256" key="1">
    <source>
        <dbReference type="SAM" id="MobiDB-lite"/>
    </source>
</evidence>
<dbReference type="Gene3D" id="1.20.1280.50">
    <property type="match status" value="1"/>
</dbReference>
<gene>
    <name evidence="3" type="ORF">MSPICULIGERA_LOCUS7358</name>
</gene>
<accession>A0AA36CI86</accession>
<evidence type="ECO:0000313" key="4">
    <source>
        <dbReference type="Proteomes" id="UP001177023"/>
    </source>
</evidence>
<feature type="domain" description="F-box" evidence="2">
    <location>
        <begin position="269"/>
        <end position="300"/>
    </location>
</feature>
<organism evidence="3 4">
    <name type="scientific">Mesorhabditis spiculigera</name>
    <dbReference type="NCBI Taxonomy" id="96644"/>
    <lineage>
        <taxon>Eukaryota</taxon>
        <taxon>Metazoa</taxon>
        <taxon>Ecdysozoa</taxon>
        <taxon>Nematoda</taxon>
        <taxon>Chromadorea</taxon>
        <taxon>Rhabditida</taxon>
        <taxon>Rhabditina</taxon>
        <taxon>Rhabditomorpha</taxon>
        <taxon>Rhabditoidea</taxon>
        <taxon>Rhabditidae</taxon>
        <taxon>Mesorhabditinae</taxon>
        <taxon>Mesorhabditis</taxon>
    </lineage>
</organism>
<sequence>MTQIPPLPVEIQHLIMSYLPPKSLFKTALASRQTWELVKNCRLKYFEELLILRDTSVSLVPTANGWEIEVLHIEAPQTLQMLFTHATLERLRLCSDFYFTGMKARNLEIDTDHTRPDVDLLQIFHPIGKYNSIRVAGLENPSLEFIEYINENSRGFVVDRVPQFQSYQGARTEFLEFRAHPDEEPADRLPCVYMRDWVDGKRDFTRCRFIGWPYEIMMDMIMLQVELEEEAVFYPKPRQRLPLLRIGSKDGECHVEIDTLAEYSSHRMPMLAPNLPPEILHQILSYVDPKTYFKMACTCKYNWKAATIRSKSWDYRVIYRQDSVTMVHADADRDLPMIHIEGTKCLKVLFTNATVHTIVCDWPRLSPGMKAKNVELTQGFAQPHLLLMLLAAMKPPGKFDSIRVSQYEDPSPVFIEYVNENSKGFVADMVVNCWKYHEINTESIEFRADPTAWPTWESPSRFIEAWRYGDRDFRRCRFVGWSPAVVWHVLSKLEDLDARQQARQGNGRRDGEPGSAPMIRAGRVNADSVIEFDTTKTILKIVMEDLGVAQASY</sequence>
<proteinExistence type="predicted"/>
<dbReference type="Pfam" id="PF12937">
    <property type="entry name" value="F-box-like"/>
    <property type="match status" value="1"/>
</dbReference>
<dbReference type="InterPro" id="IPR036047">
    <property type="entry name" value="F-box-like_dom_sf"/>
</dbReference>
<protein>
    <recommendedName>
        <fullName evidence="2">F-box domain-containing protein</fullName>
    </recommendedName>
</protein>
<dbReference type="SMART" id="SM00256">
    <property type="entry name" value="FBOX"/>
    <property type="match status" value="2"/>
</dbReference>
<feature type="region of interest" description="Disordered" evidence="1">
    <location>
        <begin position="500"/>
        <end position="519"/>
    </location>
</feature>
<name>A0AA36CI86_9BILA</name>
<comment type="caution">
    <text evidence="3">The sequence shown here is derived from an EMBL/GenBank/DDBJ whole genome shotgun (WGS) entry which is preliminary data.</text>
</comment>
<dbReference type="CDD" id="cd09917">
    <property type="entry name" value="F-box_SF"/>
    <property type="match status" value="2"/>
</dbReference>
<dbReference type="PROSITE" id="PS50181">
    <property type="entry name" value="FBOX"/>
    <property type="match status" value="2"/>
</dbReference>
<dbReference type="Proteomes" id="UP001177023">
    <property type="component" value="Unassembled WGS sequence"/>
</dbReference>
<evidence type="ECO:0000259" key="2">
    <source>
        <dbReference type="PROSITE" id="PS50181"/>
    </source>
</evidence>
<dbReference type="SUPFAM" id="SSF81383">
    <property type="entry name" value="F-box domain"/>
    <property type="match status" value="2"/>
</dbReference>
<dbReference type="InterPro" id="IPR001810">
    <property type="entry name" value="F-box_dom"/>
</dbReference>
<keyword evidence="4" id="KW-1185">Reference proteome</keyword>
<reference evidence="3" key="1">
    <citation type="submission" date="2023-06" db="EMBL/GenBank/DDBJ databases">
        <authorList>
            <person name="Delattre M."/>
        </authorList>
    </citation>
    <scope>NUCLEOTIDE SEQUENCE</scope>
    <source>
        <strain evidence="3">AF72</strain>
    </source>
</reference>
<dbReference type="Pfam" id="PF00646">
    <property type="entry name" value="F-box"/>
    <property type="match status" value="1"/>
</dbReference>